<dbReference type="Proteomes" id="UP000095329">
    <property type="component" value="Unassembled WGS sequence"/>
</dbReference>
<accession>A0A1D3DUI0</accession>
<comment type="caution">
    <text evidence="1">The sequence shown here is derived from an EMBL/GenBank/DDBJ whole genome shotgun (WGS) entry which is preliminary data.</text>
</comment>
<dbReference type="EMBL" id="ASHX02000001">
    <property type="protein sequence ID" value="OEJ95949.1"/>
    <property type="molecule type" value="Genomic_DNA"/>
</dbReference>
<gene>
    <name evidence="1" type="ORF">J116_017175</name>
</gene>
<dbReference type="AlphaFoldDB" id="A0A1D3DUI0"/>
<dbReference type="RefSeq" id="WP_023588310.1">
    <property type="nucleotide sequence ID" value="NZ_ASHX02000001.1"/>
</dbReference>
<name>A0A1D3DUI0_9ACTN</name>
<keyword evidence="2" id="KW-1185">Reference proteome</keyword>
<reference evidence="1 2" key="1">
    <citation type="journal article" date="2013" name="Genome Announc.">
        <title>Genome Sequence of Streptomyces violaceusniger Strain SPC6, a Halotolerant Streptomycete That Exhibits Rapid Growth and Development.</title>
        <authorList>
            <person name="Chen X."/>
            <person name="Zhang B."/>
            <person name="Zhang W."/>
            <person name="Wu X."/>
            <person name="Zhang M."/>
            <person name="Chen T."/>
            <person name="Liu G."/>
            <person name="Dyson P."/>
        </authorList>
    </citation>
    <scope>NUCLEOTIDE SEQUENCE [LARGE SCALE GENOMIC DNA]</scope>
    <source>
        <strain evidence="1 2">SPC6</strain>
    </source>
</reference>
<proteinExistence type="predicted"/>
<evidence type="ECO:0000313" key="2">
    <source>
        <dbReference type="Proteomes" id="UP000095329"/>
    </source>
</evidence>
<evidence type="ECO:0000313" key="1">
    <source>
        <dbReference type="EMBL" id="OEJ95949.1"/>
    </source>
</evidence>
<dbReference type="eggNOG" id="ENOG50348AF">
    <property type="taxonomic scope" value="Bacteria"/>
</dbReference>
<protein>
    <submittedName>
        <fullName evidence="1">Uncharacterized protein</fullName>
    </submittedName>
</protein>
<sequence length="116" mass="11892">MHDTRELDEAVNRLADRLRAAPQSRLRQGAAAEGLALARELAERAQRLEGAGPAKPRVMPDAGVFAVGDQLAVAGADLAEALREAARRGGASGDVLDAESAGALASVRATAARIGL</sequence>
<organism evidence="1 2">
    <name type="scientific">Streptomyces thermolilacinus SPC6</name>
    <dbReference type="NCBI Taxonomy" id="1306406"/>
    <lineage>
        <taxon>Bacteria</taxon>
        <taxon>Bacillati</taxon>
        <taxon>Actinomycetota</taxon>
        <taxon>Actinomycetes</taxon>
        <taxon>Kitasatosporales</taxon>
        <taxon>Streptomycetaceae</taxon>
        <taxon>Streptomyces</taxon>
    </lineage>
</organism>